<reference evidence="1" key="1">
    <citation type="submission" date="2014-12" db="EMBL/GenBank/DDBJ databases">
        <title>Insight into the proteome of Arion vulgaris.</title>
        <authorList>
            <person name="Aradska J."/>
            <person name="Bulat T."/>
            <person name="Smidak R."/>
            <person name="Sarate P."/>
            <person name="Gangsoo J."/>
            <person name="Sialana F."/>
            <person name="Bilban M."/>
            <person name="Lubec G."/>
        </authorList>
    </citation>
    <scope>NUCLEOTIDE SEQUENCE</scope>
    <source>
        <tissue evidence="1">Skin</tissue>
    </source>
</reference>
<proteinExistence type="predicted"/>
<sequence length="55" mass="5932">MYIYCDDRKEIAKKLDDNSIVGNIGSTDACLLPGPARAVYVAVLLFFVPLACPGN</sequence>
<name>A0A0B6Y762_9EUPU</name>
<accession>A0A0B6Y762</accession>
<protein>
    <submittedName>
        <fullName evidence="1">Uncharacterized protein</fullName>
    </submittedName>
</protein>
<evidence type="ECO:0000313" key="1">
    <source>
        <dbReference type="EMBL" id="CEK51923.1"/>
    </source>
</evidence>
<dbReference type="AlphaFoldDB" id="A0A0B6Y762"/>
<feature type="non-terminal residue" evidence="1">
    <location>
        <position position="55"/>
    </location>
</feature>
<gene>
    <name evidence="1" type="primary">ORF14850</name>
</gene>
<dbReference type="EMBL" id="HACG01005058">
    <property type="protein sequence ID" value="CEK51923.1"/>
    <property type="molecule type" value="Transcribed_RNA"/>
</dbReference>
<organism evidence="1">
    <name type="scientific">Arion vulgaris</name>
    <dbReference type="NCBI Taxonomy" id="1028688"/>
    <lineage>
        <taxon>Eukaryota</taxon>
        <taxon>Metazoa</taxon>
        <taxon>Spiralia</taxon>
        <taxon>Lophotrochozoa</taxon>
        <taxon>Mollusca</taxon>
        <taxon>Gastropoda</taxon>
        <taxon>Heterobranchia</taxon>
        <taxon>Euthyneura</taxon>
        <taxon>Panpulmonata</taxon>
        <taxon>Eupulmonata</taxon>
        <taxon>Stylommatophora</taxon>
        <taxon>Helicina</taxon>
        <taxon>Arionoidea</taxon>
        <taxon>Arionidae</taxon>
        <taxon>Arion</taxon>
    </lineage>
</organism>